<dbReference type="InterPro" id="IPR000489">
    <property type="entry name" value="Pterin-binding_dom"/>
</dbReference>
<dbReference type="SMR" id="G4Z7T2"/>
<protein>
    <recommendedName>
        <fullName evidence="1">Pterin-binding domain-containing protein</fullName>
    </recommendedName>
</protein>
<organism evidence="2 3">
    <name type="scientific">Phytophthora sojae (strain P6497)</name>
    <name type="common">Soybean stem and root rot agent</name>
    <name type="synonym">Phytophthora megasperma f. sp. glycines</name>
    <dbReference type="NCBI Taxonomy" id="1094619"/>
    <lineage>
        <taxon>Eukaryota</taxon>
        <taxon>Sar</taxon>
        <taxon>Stramenopiles</taxon>
        <taxon>Oomycota</taxon>
        <taxon>Peronosporomycetes</taxon>
        <taxon>Peronosporales</taxon>
        <taxon>Peronosporaceae</taxon>
        <taxon>Phytophthora</taxon>
    </lineage>
</organism>
<gene>
    <name evidence="2" type="ORF">PHYSODRAFT_329731</name>
</gene>
<dbReference type="GO" id="GO:0046654">
    <property type="term" value="P:tetrahydrofolate biosynthetic process"/>
    <property type="evidence" value="ECO:0007669"/>
    <property type="project" value="TreeGrafter"/>
</dbReference>
<dbReference type="GO" id="GO:0004156">
    <property type="term" value="F:dihydropteroate synthase activity"/>
    <property type="evidence" value="ECO:0007669"/>
    <property type="project" value="TreeGrafter"/>
</dbReference>
<name>G4Z7T2_PHYSP</name>
<feature type="domain" description="Pterin-binding" evidence="1">
    <location>
        <begin position="74"/>
        <end position="121"/>
    </location>
</feature>
<dbReference type="EMBL" id="JH159153">
    <property type="protein sequence ID" value="EGZ21835.1"/>
    <property type="molecule type" value="Genomic_DNA"/>
</dbReference>
<dbReference type="GO" id="GO:0005740">
    <property type="term" value="C:mitochondrial envelope"/>
    <property type="evidence" value="ECO:0007669"/>
    <property type="project" value="TreeGrafter"/>
</dbReference>
<sequence>MQVSQQCYLASVQRTTRSKTLLQRRRRAGNSHRCGTKDLEMKRVGVDIIDIGGESSRRGDKPVTLKEEMLRVLISAGLNDQNMLAIVAKLRVPVVLMHMRDTPQTTAGINEYDDVVAEVGKC</sequence>
<dbReference type="KEGG" id="psoj:PHYSODRAFT_329731"/>
<proteinExistence type="predicted"/>
<reference evidence="2 3" key="1">
    <citation type="journal article" date="2006" name="Science">
        <title>Phytophthora genome sequences uncover evolutionary origins and mechanisms of pathogenesis.</title>
        <authorList>
            <person name="Tyler B.M."/>
            <person name="Tripathy S."/>
            <person name="Zhang X."/>
            <person name="Dehal P."/>
            <person name="Jiang R.H."/>
            <person name="Aerts A."/>
            <person name="Arredondo F.D."/>
            <person name="Baxter L."/>
            <person name="Bensasson D."/>
            <person name="Beynon J.L."/>
            <person name="Chapman J."/>
            <person name="Damasceno C.M."/>
            <person name="Dorrance A.E."/>
            <person name="Dou D."/>
            <person name="Dickerman A.W."/>
            <person name="Dubchak I.L."/>
            <person name="Garbelotto M."/>
            <person name="Gijzen M."/>
            <person name="Gordon S.G."/>
            <person name="Govers F."/>
            <person name="Grunwald N.J."/>
            <person name="Huang W."/>
            <person name="Ivors K.L."/>
            <person name="Jones R.W."/>
            <person name="Kamoun S."/>
            <person name="Krampis K."/>
            <person name="Lamour K.H."/>
            <person name="Lee M.K."/>
            <person name="McDonald W.H."/>
            <person name="Medina M."/>
            <person name="Meijer H.J."/>
            <person name="Nordberg E.K."/>
            <person name="Maclean D.J."/>
            <person name="Ospina-Giraldo M.D."/>
            <person name="Morris P.F."/>
            <person name="Phuntumart V."/>
            <person name="Putnam N.H."/>
            <person name="Rash S."/>
            <person name="Rose J.K."/>
            <person name="Sakihama Y."/>
            <person name="Salamov A.A."/>
            <person name="Savidor A."/>
            <person name="Scheuring C.F."/>
            <person name="Smith B.M."/>
            <person name="Sobral B.W."/>
            <person name="Terry A."/>
            <person name="Torto-Alalibo T.A."/>
            <person name="Win J."/>
            <person name="Xu Z."/>
            <person name="Zhang H."/>
            <person name="Grigoriev I.V."/>
            <person name="Rokhsar D.S."/>
            <person name="Boore J.L."/>
        </authorList>
    </citation>
    <scope>NUCLEOTIDE SEQUENCE [LARGE SCALE GENOMIC DNA]</scope>
    <source>
        <strain evidence="2 3">P6497</strain>
    </source>
</reference>
<keyword evidence="3" id="KW-1185">Reference proteome</keyword>
<dbReference type="GeneID" id="20645983"/>
<dbReference type="Gene3D" id="3.20.20.20">
    <property type="entry name" value="Dihydropteroate synthase-like"/>
    <property type="match status" value="2"/>
</dbReference>
<evidence type="ECO:0000313" key="2">
    <source>
        <dbReference type="EMBL" id="EGZ21835.1"/>
    </source>
</evidence>
<dbReference type="SUPFAM" id="SSF51717">
    <property type="entry name" value="Dihydropteroate synthetase-like"/>
    <property type="match status" value="1"/>
</dbReference>
<accession>G4Z7T2</accession>
<dbReference type="PANTHER" id="PTHR20941">
    <property type="entry name" value="FOLATE SYNTHESIS PROTEINS"/>
    <property type="match status" value="1"/>
</dbReference>
<dbReference type="AlphaFoldDB" id="G4Z7T2"/>
<dbReference type="Pfam" id="PF00809">
    <property type="entry name" value="Pterin_bind"/>
    <property type="match status" value="1"/>
</dbReference>
<dbReference type="InterPro" id="IPR045031">
    <property type="entry name" value="DHP_synth-like"/>
</dbReference>
<dbReference type="RefSeq" id="XP_009524552.1">
    <property type="nucleotide sequence ID" value="XM_009526257.1"/>
</dbReference>
<evidence type="ECO:0000313" key="3">
    <source>
        <dbReference type="Proteomes" id="UP000002640"/>
    </source>
</evidence>
<dbReference type="STRING" id="1094619.G4Z7T2"/>
<dbReference type="PANTHER" id="PTHR20941:SF1">
    <property type="entry name" value="FOLIC ACID SYNTHESIS PROTEIN FOL1"/>
    <property type="match status" value="1"/>
</dbReference>
<dbReference type="InterPro" id="IPR011005">
    <property type="entry name" value="Dihydropteroate_synth-like_sf"/>
</dbReference>
<dbReference type="InParanoid" id="G4Z7T2"/>
<dbReference type="Proteomes" id="UP000002640">
    <property type="component" value="Unassembled WGS sequence"/>
</dbReference>
<evidence type="ECO:0000259" key="1">
    <source>
        <dbReference type="Pfam" id="PF00809"/>
    </source>
</evidence>